<accession>A0ABW3DFU9</accession>
<dbReference type="EMBL" id="JBHTIU010000081">
    <property type="protein sequence ID" value="MFD0871382.1"/>
    <property type="molecule type" value="Genomic_DNA"/>
</dbReference>
<keyword evidence="1" id="KW-1133">Transmembrane helix</keyword>
<evidence type="ECO:0000313" key="4">
    <source>
        <dbReference type="Proteomes" id="UP001597120"/>
    </source>
</evidence>
<dbReference type="Proteomes" id="UP001597120">
    <property type="component" value="Unassembled WGS sequence"/>
</dbReference>
<organism evidence="3 4">
    <name type="scientific">Paenibacillus residui</name>
    <dbReference type="NCBI Taxonomy" id="629724"/>
    <lineage>
        <taxon>Bacteria</taxon>
        <taxon>Bacillati</taxon>
        <taxon>Bacillota</taxon>
        <taxon>Bacilli</taxon>
        <taxon>Bacillales</taxon>
        <taxon>Paenibacillaceae</taxon>
        <taxon>Paenibacillus</taxon>
    </lineage>
</organism>
<keyword evidence="2" id="KW-0732">Signal</keyword>
<name>A0ABW3DFU9_9BACL</name>
<sequence>MLKRRSHLAILVFLMLMVSFAAVSYAEEEKEEGIFISSVSLSEVYANTKTEYYVKVIDAGVEPGTERDKLPAADAKVSIRMTKGSQELKQELVFSGEEGYKGEVTFPEAGLWNIVISAVDQNNEAHSDMLEMELTVKEKSNEMTYLWLGIMALFAAGIIYVIFRIRKLMKR</sequence>
<protein>
    <recommendedName>
        <fullName evidence="5">YtkA-like domain-containing protein</fullName>
    </recommendedName>
</protein>
<evidence type="ECO:0008006" key="5">
    <source>
        <dbReference type="Google" id="ProtNLM"/>
    </source>
</evidence>
<comment type="caution">
    <text evidence="3">The sequence shown here is derived from an EMBL/GenBank/DDBJ whole genome shotgun (WGS) entry which is preliminary data.</text>
</comment>
<keyword evidence="1" id="KW-0472">Membrane</keyword>
<proteinExistence type="predicted"/>
<feature type="signal peptide" evidence="2">
    <location>
        <begin position="1"/>
        <end position="21"/>
    </location>
</feature>
<evidence type="ECO:0000256" key="2">
    <source>
        <dbReference type="SAM" id="SignalP"/>
    </source>
</evidence>
<evidence type="ECO:0000256" key="1">
    <source>
        <dbReference type="SAM" id="Phobius"/>
    </source>
</evidence>
<feature type="chain" id="PRO_5045103742" description="YtkA-like domain-containing protein" evidence="2">
    <location>
        <begin position="22"/>
        <end position="171"/>
    </location>
</feature>
<keyword evidence="1" id="KW-0812">Transmembrane</keyword>
<reference evidence="4" key="1">
    <citation type="journal article" date="2019" name="Int. J. Syst. Evol. Microbiol.">
        <title>The Global Catalogue of Microorganisms (GCM) 10K type strain sequencing project: providing services to taxonomists for standard genome sequencing and annotation.</title>
        <authorList>
            <consortium name="The Broad Institute Genomics Platform"/>
            <consortium name="The Broad Institute Genome Sequencing Center for Infectious Disease"/>
            <person name="Wu L."/>
            <person name="Ma J."/>
        </authorList>
    </citation>
    <scope>NUCLEOTIDE SEQUENCE [LARGE SCALE GENOMIC DNA]</scope>
    <source>
        <strain evidence="4">CCUG 57263</strain>
    </source>
</reference>
<feature type="transmembrane region" description="Helical" evidence="1">
    <location>
        <begin position="145"/>
        <end position="163"/>
    </location>
</feature>
<keyword evidence="4" id="KW-1185">Reference proteome</keyword>
<evidence type="ECO:0000313" key="3">
    <source>
        <dbReference type="EMBL" id="MFD0871382.1"/>
    </source>
</evidence>
<gene>
    <name evidence="3" type="ORF">ACFQ03_19780</name>
</gene>